<comment type="caution">
    <text evidence="2">The sequence shown here is derived from an EMBL/GenBank/DDBJ whole genome shotgun (WGS) entry which is preliminary data.</text>
</comment>
<dbReference type="AlphaFoldDB" id="A0A967BGW0"/>
<keyword evidence="3" id="KW-1185">Reference proteome</keyword>
<dbReference type="Proteomes" id="UP000639775">
    <property type="component" value="Unassembled WGS sequence"/>
</dbReference>
<sequence>MYEFRGSTLLEAVQQAVGRSDLQLSHKKLLKRKGKFDFLARVRLGSVLFVGEGNFSFSLSLAKRKAVPVSSIVATTCEAEDDPTDMAYQNARKLIRLGAQAKTGVDATRLSETIGSRRFSTIIFQFPNVASRDPKGNVPLDVETRLSGAA</sequence>
<dbReference type="EMBL" id="JAAORB010000007">
    <property type="protein sequence ID" value="NHQ73977.1"/>
    <property type="molecule type" value="Genomic_DNA"/>
</dbReference>
<evidence type="ECO:0000259" key="1">
    <source>
        <dbReference type="Pfam" id="PF10354"/>
    </source>
</evidence>
<dbReference type="GO" id="GO:0070042">
    <property type="term" value="F:rRNA (uridine-N3-)-methyltransferase activity"/>
    <property type="evidence" value="ECO:0007669"/>
    <property type="project" value="InterPro"/>
</dbReference>
<dbReference type="Pfam" id="PF10354">
    <property type="entry name" value="BMT5-like"/>
    <property type="match status" value="1"/>
</dbReference>
<accession>A0A967BGW0</accession>
<dbReference type="GO" id="GO:0070475">
    <property type="term" value="P:rRNA base methylation"/>
    <property type="evidence" value="ECO:0007669"/>
    <property type="project" value="InterPro"/>
</dbReference>
<protein>
    <submittedName>
        <fullName evidence="2">DUF2431 domain-containing protein</fullName>
    </submittedName>
</protein>
<dbReference type="InterPro" id="IPR019446">
    <property type="entry name" value="BMT5-like"/>
</dbReference>
<proteinExistence type="predicted"/>
<feature type="domain" description="25S rRNA (uridine-N(3))-methyltransferase BMT5-like" evidence="1">
    <location>
        <begin position="48"/>
        <end position="132"/>
    </location>
</feature>
<dbReference type="RefSeq" id="WP_167194352.1">
    <property type="nucleotide sequence ID" value="NZ_JAAORB010000007.1"/>
</dbReference>
<gene>
    <name evidence="2" type="ORF">HAT86_05785</name>
</gene>
<evidence type="ECO:0000313" key="3">
    <source>
        <dbReference type="Proteomes" id="UP000639775"/>
    </source>
</evidence>
<reference evidence="2" key="1">
    <citation type="submission" date="2020-03" db="EMBL/GenBank/DDBJ databases">
        <title>Roseovarius gahaiensis sp. nov., isolated from Gahai Saline Lake, China.</title>
        <authorList>
            <person name="Sun X."/>
        </authorList>
    </citation>
    <scope>NUCLEOTIDE SEQUENCE</scope>
    <source>
        <strain evidence="2">GH877</strain>
    </source>
</reference>
<organism evidence="2 3">
    <name type="scientific">Roseovarius gahaiensis</name>
    <dbReference type="NCBI Taxonomy" id="2716691"/>
    <lineage>
        <taxon>Bacteria</taxon>
        <taxon>Pseudomonadati</taxon>
        <taxon>Pseudomonadota</taxon>
        <taxon>Alphaproteobacteria</taxon>
        <taxon>Rhodobacterales</taxon>
        <taxon>Roseobacteraceae</taxon>
        <taxon>Roseovarius</taxon>
    </lineage>
</organism>
<evidence type="ECO:0000313" key="2">
    <source>
        <dbReference type="EMBL" id="NHQ73977.1"/>
    </source>
</evidence>
<name>A0A967BGW0_9RHOB</name>